<dbReference type="AlphaFoldDB" id="A0A543I8Z9"/>
<evidence type="ECO:0000313" key="3">
    <source>
        <dbReference type="Proteomes" id="UP000316706"/>
    </source>
</evidence>
<gene>
    <name evidence="2" type="ORF">FHX41_0614</name>
</gene>
<proteinExistence type="predicted"/>
<keyword evidence="1" id="KW-0812">Transmembrane</keyword>
<keyword evidence="3" id="KW-1185">Reference proteome</keyword>
<feature type="transmembrane region" description="Helical" evidence="1">
    <location>
        <begin position="63"/>
        <end position="82"/>
    </location>
</feature>
<protein>
    <submittedName>
        <fullName evidence="2">Putative membrane protein</fullName>
    </submittedName>
</protein>
<feature type="transmembrane region" description="Helical" evidence="1">
    <location>
        <begin position="133"/>
        <end position="154"/>
    </location>
</feature>
<keyword evidence="1" id="KW-1133">Transmembrane helix</keyword>
<comment type="caution">
    <text evidence="2">The sequence shown here is derived from an EMBL/GenBank/DDBJ whole genome shotgun (WGS) entry which is preliminary data.</text>
</comment>
<name>A0A543I8Z9_9ACTN</name>
<accession>A0A543I8Z9</accession>
<sequence>MSDASAPARDRPAVRPGRSMAATALIGVALMAAADEIVFHQLLGWHHFYDRSTPAIGLLTDGLLHTAEVLALVVGFVWWADLRRTRALSPPHAWAGLFLGLGGFQLFDGVVNHKLLRLHQVRYEVPDLLPYDLAWVGAALVLLAIGAVLAVRAVRER</sequence>
<feature type="transmembrane region" description="Helical" evidence="1">
    <location>
        <begin position="21"/>
        <end position="43"/>
    </location>
</feature>
<dbReference type="RefSeq" id="WP_141966080.1">
    <property type="nucleotide sequence ID" value="NZ_VFPO01000001.1"/>
</dbReference>
<dbReference type="Proteomes" id="UP000316706">
    <property type="component" value="Unassembled WGS sequence"/>
</dbReference>
<reference evidence="2 3" key="1">
    <citation type="submission" date="2019-06" db="EMBL/GenBank/DDBJ databases">
        <title>Sequencing the genomes of 1000 actinobacteria strains.</title>
        <authorList>
            <person name="Klenk H.-P."/>
        </authorList>
    </citation>
    <scope>NUCLEOTIDE SEQUENCE [LARGE SCALE GENOMIC DNA]</scope>
    <source>
        <strain evidence="2 3">DSM 45043</strain>
    </source>
</reference>
<evidence type="ECO:0000313" key="2">
    <source>
        <dbReference type="EMBL" id="TQM67017.1"/>
    </source>
</evidence>
<dbReference type="Pfam" id="PF10002">
    <property type="entry name" value="DUF2243"/>
    <property type="match status" value="1"/>
</dbReference>
<dbReference type="EMBL" id="VFPO01000001">
    <property type="protein sequence ID" value="TQM67017.1"/>
    <property type="molecule type" value="Genomic_DNA"/>
</dbReference>
<evidence type="ECO:0000256" key="1">
    <source>
        <dbReference type="SAM" id="Phobius"/>
    </source>
</evidence>
<dbReference type="OrthoDB" id="5190099at2"/>
<feature type="transmembrane region" description="Helical" evidence="1">
    <location>
        <begin position="94"/>
        <end position="113"/>
    </location>
</feature>
<organism evidence="2 3">
    <name type="scientific">Actinomadura hallensis</name>
    <dbReference type="NCBI Taxonomy" id="337895"/>
    <lineage>
        <taxon>Bacteria</taxon>
        <taxon>Bacillati</taxon>
        <taxon>Actinomycetota</taxon>
        <taxon>Actinomycetes</taxon>
        <taxon>Streptosporangiales</taxon>
        <taxon>Thermomonosporaceae</taxon>
        <taxon>Actinomadura</taxon>
    </lineage>
</organism>
<dbReference type="InterPro" id="IPR018719">
    <property type="entry name" value="DUF2243_membrane"/>
</dbReference>
<keyword evidence="1" id="KW-0472">Membrane</keyword>